<reference evidence="13 14" key="1">
    <citation type="submission" date="2018-11" db="EMBL/GenBank/DDBJ databases">
        <title>Genomic Encyclopedia of Type Strains, Phase IV (KMG-IV): sequencing the most valuable type-strain genomes for metagenomic binning, comparative biology and taxonomic classification.</title>
        <authorList>
            <person name="Goeker M."/>
        </authorList>
    </citation>
    <scope>NUCLEOTIDE SEQUENCE [LARGE SCALE GENOMIC DNA]</scope>
    <source>
        <strain evidence="13 14">DSM 25623</strain>
    </source>
</reference>
<evidence type="ECO:0000256" key="10">
    <source>
        <dbReference type="SAM" id="SignalP"/>
    </source>
</evidence>
<dbReference type="GO" id="GO:0044718">
    <property type="term" value="P:siderophore transmembrane transport"/>
    <property type="evidence" value="ECO:0007669"/>
    <property type="project" value="TreeGrafter"/>
</dbReference>
<comment type="similarity">
    <text evidence="8 9">Belongs to the TonB-dependent receptor family.</text>
</comment>
<keyword evidence="10" id="KW-0732">Signal</keyword>
<dbReference type="PANTHER" id="PTHR30069">
    <property type="entry name" value="TONB-DEPENDENT OUTER MEMBRANE RECEPTOR"/>
    <property type="match status" value="1"/>
</dbReference>
<dbReference type="Pfam" id="PF07715">
    <property type="entry name" value="Plug"/>
    <property type="match status" value="1"/>
</dbReference>
<dbReference type="InterPro" id="IPR000531">
    <property type="entry name" value="Beta-barrel_TonB"/>
</dbReference>
<dbReference type="InterPro" id="IPR039426">
    <property type="entry name" value="TonB-dep_rcpt-like"/>
</dbReference>
<evidence type="ECO:0000256" key="5">
    <source>
        <dbReference type="ARBA" id="ARBA00023077"/>
    </source>
</evidence>
<feature type="chain" id="PRO_5018221719" evidence="10">
    <location>
        <begin position="22"/>
        <end position="700"/>
    </location>
</feature>
<gene>
    <name evidence="13" type="ORF">EDC50_0093</name>
</gene>
<dbReference type="InterPro" id="IPR037066">
    <property type="entry name" value="Plug_dom_sf"/>
</dbReference>
<keyword evidence="2 8" id="KW-0813">Transport</keyword>
<evidence type="ECO:0000259" key="12">
    <source>
        <dbReference type="Pfam" id="PF07715"/>
    </source>
</evidence>
<dbReference type="PANTHER" id="PTHR30069:SF42">
    <property type="entry name" value="FERRIC AEROBACTIN RECEPTOR"/>
    <property type="match status" value="1"/>
</dbReference>
<evidence type="ECO:0000256" key="2">
    <source>
        <dbReference type="ARBA" id="ARBA00022448"/>
    </source>
</evidence>
<keyword evidence="3 8" id="KW-1134">Transmembrane beta strand</keyword>
<proteinExistence type="inferred from homology"/>
<dbReference type="InterPro" id="IPR036942">
    <property type="entry name" value="Beta-barrel_TonB_sf"/>
</dbReference>
<dbReference type="InterPro" id="IPR012910">
    <property type="entry name" value="Plug_dom"/>
</dbReference>
<comment type="subcellular location">
    <subcellularLocation>
        <location evidence="1 8">Cell outer membrane</location>
        <topology evidence="1 8">Multi-pass membrane protein</topology>
    </subcellularLocation>
</comment>
<dbReference type="GO" id="GO:0009279">
    <property type="term" value="C:cell outer membrane"/>
    <property type="evidence" value="ECO:0007669"/>
    <property type="project" value="UniProtKB-SubCell"/>
</dbReference>
<evidence type="ECO:0000256" key="3">
    <source>
        <dbReference type="ARBA" id="ARBA00022452"/>
    </source>
</evidence>
<evidence type="ECO:0000256" key="9">
    <source>
        <dbReference type="RuleBase" id="RU003357"/>
    </source>
</evidence>
<keyword evidence="7 8" id="KW-0998">Cell outer membrane</keyword>
<name>A0A3N4VD45_9GAMM</name>
<evidence type="ECO:0000259" key="11">
    <source>
        <dbReference type="Pfam" id="PF00593"/>
    </source>
</evidence>
<comment type="caution">
    <text evidence="13">The sequence shown here is derived from an EMBL/GenBank/DDBJ whole genome shotgun (WGS) entry which is preliminary data.</text>
</comment>
<dbReference type="RefSeq" id="WP_123768522.1">
    <property type="nucleotide sequence ID" value="NZ_RKQN01000001.1"/>
</dbReference>
<evidence type="ECO:0000256" key="7">
    <source>
        <dbReference type="ARBA" id="ARBA00023237"/>
    </source>
</evidence>
<dbReference type="Proteomes" id="UP000269708">
    <property type="component" value="Unassembled WGS sequence"/>
</dbReference>
<dbReference type="SUPFAM" id="SSF56935">
    <property type="entry name" value="Porins"/>
    <property type="match status" value="1"/>
</dbReference>
<dbReference type="OrthoDB" id="8670144at2"/>
<dbReference type="Gene3D" id="2.40.170.20">
    <property type="entry name" value="TonB-dependent receptor, beta-barrel domain"/>
    <property type="match status" value="1"/>
</dbReference>
<evidence type="ECO:0000256" key="1">
    <source>
        <dbReference type="ARBA" id="ARBA00004571"/>
    </source>
</evidence>
<feature type="domain" description="TonB-dependent receptor-like beta-barrel" evidence="11">
    <location>
        <begin position="242"/>
        <end position="665"/>
    </location>
</feature>
<protein>
    <submittedName>
        <fullName evidence="13">Iron complex outermembrane receptor protein</fullName>
    </submittedName>
</protein>
<dbReference type="PROSITE" id="PS52016">
    <property type="entry name" value="TONB_DEPENDENT_REC_3"/>
    <property type="match status" value="1"/>
</dbReference>
<keyword evidence="6 8" id="KW-0472">Membrane</keyword>
<keyword evidence="14" id="KW-1185">Reference proteome</keyword>
<dbReference type="Pfam" id="PF00593">
    <property type="entry name" value="TonB_dep_Rec_b-barrel"/>
    <property type="match status" value="1"/>
</dbReference>
<dbReference type="EMBL" id="RKQN01000001">
    <property type="protein sequence ID" value="RPE80926.1"/>
    <property type="molecule type" value="Genomic_DNA"/>
</dbReference>
<sequence length="700" mass="76243">MPRRTLLASALLAASALPVHADEATDLDRVTVSASTSRIPDSEAALPNTITLIDRVQLEQQLALTQDLSQVLANLIPAFAPSRQKLSSAGESVRGRQPLYMIDGVPQSTPLRDGSRDAHTIDPAMVERIEVIHGANALQGLGASGGIINIITKRAPKGDGRFNEVAVGASSALPRRDDGAGYRGSWLYGVKQGAFDFVGGASYAKEGLYYDGEGRPIAVSNVQGDLMDSAASNLFAKAGWTFDERRRLQLTASRYELEGDGDYTAVFGDKDAGLPATSIEGRPSLAPPRNLSTTLSLDYTDKALAGGFLQAQLYWADFEGRYGSSRWTDFWGPGTGVWDDQSQNVSEKLGGKFTWSRGDIAGLPLRLTLGLDVQRDETYQELLVSGLNWVPVTTYTSYSPLLQAEYRVGPVLLTGGLRYERGELEVDDYTTLPTYGSRSVEGGKPTTEETLPNFGAVWDVTGSLKLYASYSEGYTVADIGRVLRAINRPGQRVDNLVDLQPVVADNREIGLDYDDGRWNAHLAAYWSDSDLGSVLVYDPATDSYNVSRQKTEIDGIEANVALRVTEAARIGVAYAQTDGRYDTNADGRVDSDLQGNNISPDRAIAFWEQRWSDAVSTRLQASRAFGRTFRSRTGGDVRFDGYTTVDLQASVALPVGRLNLGIENLLDEQYITYYSQTVGADDDYFSGRGRVLSASWSHRF</sequence>
<accession>A0A3N4VD45</accession>
<feature type="domain" description="TonB-dependent receptor plug" evidence="12">
    <location>
        <begin position="45"/>
        <end position="147"/>
    </location>
</feature>
<dbReference type="CDD" id="cd01347">
    <property type="entry name" value="ligand_gated_channel"/>
    <property type="match status" value="1"/>
</dbReference>
<dbReference type="GO" id="GO:0015344">
    <property type="term" value="F:siderophore uptake transmembrane transporter activity"/>
    <property type="evidence" value="ECO:0007669"/>
    <property type="project" value="TreeGrafter"/>
</dbReference>
<organism evidence="13 14">
    <name type="scientific">Vulcaniibacterium tengchongense</name>
    <dbReference type="NCBI Taxonomy" id="1273429"/>
    <lineage>
        <taxon>Bacteria</taxon>
        <taxon>Pseudomonadati</taxon>
        <taxon>Pseudomonadota</taxon>
        <taxon>Gammaproteobacteria</taxon>
        <taxon>Lysobacterales</taxon>
        <taxon>Lysobacteraceae</taxon>
        <taxon>Vulcaniibacterium</taxon>
    </lineage>
</organism>
<evidence type="ECO:0000256" key="4">
    <source>
        <dbReference type="ARBA" id="ARBA00022692"/>
    </source>
</evidence>
<feature type="signal peptide" evidence="10">
    <location>
        <begin position="1"/>
        <end position="21"/>
    </location>
</feature>
<dbReference type="AlphaFoldDB" id="A0A3N4VD45"/>
<evidence type="ECO:0000313" key="13">
    <source>
        <dbReference type="EMBL" id="RPE80926.1"/>
    </source>
</evidence>
<evidence type="ECO:0000313" key="14">
    <source>
        <dbReference type="Proteomes" id="UP000269708"/>
    </source>
</evidence>
<keyword evidence="5 9" id="KW-0798">TonB box</keyword>
<keyword evidence="13" id="KW-0675">Receptor</keyword>
<evidence type="ECO:0000256" key="8">
    <source>
        <dbReference type="PROSITE-ProRule" id="PRU01360"/>
    </source>
</evidence>
<keyword evidence="4 8" id="KW-0812">Transmembrane</keyword>
<evidence type="ECO:0000256" key="6">
    <source>
        <dbReference type="ARBA" id="ARBA00023136"/>
    </source>
</evidence>
<dbReference type="Gene3D" id="2.170.130.10">
    <property type="entry name" value="TonB-dependent receptor, plug domain"/>
    <property type="match status" value="1"/>
</dbReference>